<feature type="transmembrane region" description="Helical" evidence="1">
    <location>
        <begin position="51"/>
        <end position="82"/>
    </location>
</feature>
<protein>
    <submittedName>
        <fullName evidence="2">Uncharacterized protein</fullName>
    </submittedName>
</protein>
<dbReference type="OrthoDB" id="4722250at2"/>
<feature type="transmembrane region" description="Helical" evidence="1">
    <location>
        <begin position="102"/>
        <end position="123"/>
    </location>
</feature>
<evidence type="ECO:0000313" key="3">
    <source>
        <dbReference type="Proteomes" id="UP000186438"/>
    </source>
</evidence>
<dbReference type="Proteomes" id="UP000186438">
    <property type="component" value="Unassembled WGS sequence"/>
</dbReference>
<organism evidence="2 3">
    <name type="scientific">Mycobacterium paraffinicum</name>
    <dbReference type="NCBI Taxonomy" id="53378"/>
    <lineage>
        <taxon>Bacteria</taxon>
        <taxon>Bacillati</taxon>
        <taxon>Actinomycetota</taxon>
        <taxon>Actinomycetes</taxon>
        <taxon>Mycobacteriales</taxon>
        <taxon>Mycobacteriaceae</taxon>
        <taxon>Mycobacterium</taxon>
    </lineage>
</organism>
<evidence type="ECO:0000313" key="2">
    <source>
        <dbReference type="EMBL" id="OJZ74671.1"/>
    </source>
</evidence>
<name>A0A1Q4HY94_9MYCO</name>
<dbReference type="EMBL" id="MPNT01000005">
    <property type="protein sequence ID" value="OJZ74671.1"/>
    <property type="molecule type" value="Genomic_DNA"/>
</dbReference>
<dbReference type="AlphaFoldDB" id="A0A1Q4HY94"/>
<proteinExistence type="predicted"/>
<accession>A0A1Q4HY94</accession>
<feature type="transmembrane region" description="Helical" evidence="1">
    <location>
        <begin position="154"/>
        <end position="178"/>
    </location>
</feature>
<keyword evidence="1" id="KW-1133">Transmembrane helix</keyword>
<comment type="caution">
    <text evidence="2">The sequence shown here is derived from an EMBL/GenBank/DDBJ whole genome shotgun (WGS) entry which is preliminary data.</text>
</comment>
<evidence type="ECO:0000256" key="1">
    <source>
        <dbReference type="SAM" id="Phobius"/>
    </source>
</evidence>
<keyword evidence="3" id="KW-1185">Reference proteome</keyword>
<reference evidence="2 3" key="1">
    <citation type="submission" date="2016-11" db="EMBL/GenBank/DDBJ databases">
        <title>Genome sequences of unsequenced Mycobacteria.</title>
        <authorList>
            <person name="Greninger A.L."/>
            <person name="Fang F."/>
            <person name="Jerome K.R."/>
        </authorList>
    </citation>
    <scope>NUCLEOTIDE SEQUENCE [LARGE SCALE GENOMIC DNA]</scope>
    <source>
        <strain evidence="2 3">M11</strain>
    </source>
</reference>
<keyword evidence="1" id="KW-0472">Membrane</keyword>
<keyword evidence="1" id="KW-0812">Transmembrane</keyword>
<feature type="transmembrane region" description="Helical" evidence="1">
    <location>
        <begin position="12"/>
        <end position="30"/>
    </location>
</feature>
<sequence length="289" mass="32389">MRGVIHGRLATILTAAVVVFIGVSLVRSLQSVVRHERLRQDYRRTVMAIRWWMIPAAVGQLTVVIAVYVALVNAFPLLGWGWWRMLGNSGNVTLAQTGQSGFIWKMVGLVVPILAAAVVPWLAHAEELAFRDRAERQGLRRKVTRQVAFGMTHFWAGIPIAACLALTISGLYFLMVYLRAIAALGPELETAQEVPQYERLPYPALPANRDEDPEAWAKVLGERERVRIENERRRDEWADNLGDQISASRDRVDQVRRLAIAKSAAAHAVSNWVLIILLVLFLSRRALGS</sequence>
<dbReference type="RefSeq" id="WP_073873395.1">
    <property type="nucleotide sequence ID" value="NZ_MPNT01000005.1"/>
</dbReference>
<gene>
    <name evidence="2" type="ORF">BRW65_08165</name>
</gene>
<feature type="transmembrane region" description="Helical" evidence="1">
    <location>
        <begin position="264"/>
        <end position="283"/>
    </location>
</feature>